<organism evidence="2 3">
    <name type="scientific">Paenibacillus pasadenensis</name>
    <dbReference type="NCBI Taxonomy" id="217090"/>
    <lineage>
        <taxon>Bacteria</taxon>
        <taxon>Bacillati</taxon>
        <taxon>Bacillota</taxon>
        <taxon>Bacilli</taxon>
        <taxon>Bacillales</taxon>
        <taxon>Paenibacillaceae</taxon>
        <taxon>Paenibacillus</taxon>
    </lineage>
</organism>
<gene>
    <name evidence="2" type="ORF">B8V81_4346</name>
</gene>
<dbReference type="AlphaFoldDB" id="A0A2N5N6G1"/>
<keyword evidence="3" id="KW-1185">Reference proteome</keyword>
<evidence type="ECO:0000313" key="3">
    <source>
        <dbReference type="Proteomes" id="UP000234789"/>
    </source>
</evidence>
<comment type="caution">
    <text evidence="2">The sequence shown here is derived from an EMBL/GenBank/DDBJ whole genome shotgun (WGS) entry which is preliminary data.</text>
</comment>
<reference evidence="2 3" key="1">
    <citation type="submission" date="2017-05" db="EMBL/GenBank/DDBJ databases">
        <title>Functional genome analysis of Paenibacillus pasadenensis strain R16: insights on endophytic life style and antifungal activity.</title>
        <authorList>
            <person name="Passera A."/>
            <person name="Marcolungo L."/>
            <person name="Casati P."/>
            <person name="Brasca M."/>
            <person name="Quaglino F."/>
            <person name="Delledonne M."/>
        </authorList>
    </citation>
    <scope>NUCLEOTIDE SEQUENCE [LARGE SCALE GENOMIC DNA]</scope>
    <source>
        <strain evidence="2 3">R16</strain>
    </source>
</reference>
<accession>A0A2N5N6G1</accession>
<dbReference type="EMBL" id="NFEZ01000004">
    <property type="protein sequence ID" value="PLT45915.1"/>
    <property type="molecule type" value="Genomic_DNA"/>
</dbReference>
<feature type="region of interest" description="Disordered" evidence="1">
    <location>
        <begin position="1"/>
        <end position="26"/>
    </location>
</feature>
<dbReference type="Proteomes" id="UP000234789">
    <property type="component" value="Unassembled WGS sequence"/>
</dbReference>
<name>A0A2N5N6G1_9BACL</name>
<sequence length="53" mass="6244">MRRLDAAEAWQHPVMPSESRAAADHSLYDSNLNRQLRERDEAAMQRLRLVFSF</sequence>
<protein>
    <submittedName>
        <fullName evidence="2">Uncharacterized protein</fullName>
    </submittedName>
</protein>
<evidence type="ECO:0000256" key="1">
    <source>
        <dbReference type="SAM" id="MobiDB-lite"/>
    </source>
</evidence>
<proteinExistence type="predicted"/>
<evidence type="ECO:0000313" key="2">
    <source>
        <dbReference type="EMBL" id="PLT45915.1"/>
    </source>
</evidence>